<name>A0ABQ2LSF3_9ACTN</name>
<evidence type="ECO:0000256" key="1">
    <source>
        <dbReference type="SAM" id="MobiDB-lite"/>
    </source>
</evidence>
<comment type="caution">
    <text evidence="2">The sequence shown here is derived from an EMBL/GenBank/DDBJ whole genome shotgun (WGS) entry which is preliminary data.</text>
</comment>
<evidence type="ECO:0000313" key="3">
    <source>
        <dbReference type="Proteomes" id="UP000631535"/>
    </source>
</evidence>
<protein>
    <submittedName>
        <fullName evidence="2">Uncharacterized protein</fullName>
    </submittedName>
</protein>
<feature type="region of interest" description="Disordered" evidence="1">
    <location>
        <begin position="197"/>
        <end position="226"/>
    </location>
</feature>
<organism evidence="2 3">
    <name type="scientific">Streptomyces daqingensis</name>
    <dbReference type="NCBI Taxonomy" id="1472640"/>
    <lineage>
        <taxon>Bacteria</taxon>
        <taxon>Bacillati</taxon>
        <taxon>Actinomycetota</taxon>
        <taxon>Actinomycetes</taxon>
        <taxon>Kitasatosporales</taxon>
        <taxon>Streptomycetaceae</taxon>
        <taxon>Streptomyces</taxon>
    </lineage>
</organism>
<dbReference type="EMBL" id="BMMP01000001">
    <property type="protein sequence ID" value="GGO42525.1"/>
    <property type="molecule type" value="Genomic_DNA"/>
</dbReference>
<evidence type="ECO:0000313" key="2">
    <source>
        <dbReference type="EMBL" id="GGO42525.1"/>
    </source>
</evidence>
<gene>
    <name evidence="2" type="ORF">GCM10012287_03640</name>
</gene>
<proteinExistence type="predicted"/>
<dbReference type="Proteomes" id="UP000631535">
    <property type="component" value="Unassembled WGS sequence"/>
</dbReference>
<keyword evidence="3" id="KW-1185">Reference proteome</keyword>
<reference evidence="3" key="1">
    <citation type="journal article" date="2019" name="Int. J. Syst. Evol. Microbiol.">
        <title>The Global Catalogue of Microorganisms (GCM) 10K type strain sequencing project: providing services to taxonomists for standard genome sequencing and annotation.</title>
        <authorList>
            <consortium name="The Broad Institute Genomics Platform"/>
            <consortium name="The Broad Institute Genome Sequencing Center for Infectious Disease"/>
            <person name="Wu L."/>
            <person name="Ma J."/>
        </authorList>
    </citation>
    <scope>NUCLEOTIDE SEQUENCE [LARGE SCALE GENOMIC DNA]</scope>
    <source>
        <strain evidence="3">CGMCC 4.7178</strain>
    </source>
</reference>
<accession>A0ABQ2LSF3</accession>
<dbReference type="RefSeq" id="WP_229711462.1">
    <property type="nucleotide sequence ID" value="NZ_BMMP01000001.1"/>
</dbReference>
<sequence>MEVRPLVDGEDVLAAEVFTEGPCEDPGYLLLPDAPLTAGTEPHEVRLAEAGCTKGCCGALYVTVRRDGDHVIWSEWRNPGENVVGLPEFRFDAEEYQAEVERAVADRSWEWPARTVARLLELDLRERSDWLARWECELGGVSAWLWEPGQIDLFLFHPGRSAIRESRPWLQFRLVLDVSSDAPEVQARRLAEQLVASDPRQTGEVCGGSPEYARQLSHPWPQRRRG</sequence>